<dbReference type="Gene3D" id="1.10.3720.10">
    <property type="entry name" value="MetI-like"/>
    <property type="match status" value="1"/>
</dbReference>
<name>A0ABW5UZW3_9MICO</name>
<organism evidence="9 10">
    <name type="scientific">Gulosibacter faecalis</name>
    <dbReference type="NCBI Taxonomy" id="272240"/>
    <lineage>
        <taxon>Bacteria</taxon>
        <taxon>Bacillati</taxon>
        <taxon>Actinomycetota</taxon>
        <taxon>Actinomycetes</taxon>
        <taxon>Micrococcales</taxon>
        <taxon>Microbacteriaceae</taxon>
        <taxon>Gulosibacter</taxon>
    </lineage>
</organism>
<feature type="transmembrane region" description="Helical" evidence="7">
    <location>
        <begin position="77"/>
        <end position="103"/>
    </location>
</feature>
<dbReference type="InterPro" id="IPR051393">
    <property type="entry name" value="ABC_transporter_permease"/>
</dbReference>
<dbReference type="PANTHER" id="PTHR30193:SF37">
    <property type="entry name" value="INNER MEMBRANE ABC TRANSPORTER PERMEASE PROTEIN YCJO"/>
    <property type="match status" value="1"/>
</dbReference>
<keyword evidence="2 7" id="KW-0813">Transport</keyword>
<evidence type="ECO:0000256" key="2">
    <source>
        <dbReference type="ARBA" id="ARBA00022448"/>
    </source>
</evidence>
<gene>
    <name evidence="9" type="ORF">ACFSW7_11935</name>
</gene>
<keyword evidence="10" id="KW-1185">Reference proteome</keyword>
<evidence type="ECO:0000313" key="9">
    <source>
        <dbReference type="EMBL" id="MFD2759086.1"/>
    </source>
</evidence>
<dbReference type="EMBL" id="JBHUNE010000008">
    <property type="protein sequence ID" value="MFD2759086.1"/>
    <property type="molecule type" value="Genomic_DNA"/>
</dbReference>
<feature type="transmembrane region" description="Helical" evidence="7">
    <location>
        <begin position="209"/>
        <end position="231"/>
    </location>
</feature>
<evidence type="ECO:0000256" key="5">
    <source>
        <dbReference type="ARBA" id="ARBA00022989"/>
    </source>
</evidence>
<sequence>MTALPSPHRRRQRRRNALIFFAFAGPNLVLIATFIYYPLFSNLYYSTLNWRMGSSKASYAGFDNYVRLFTSAQGAEMWRVTITFTVVTVAASMLLGLLVALALNHKIPGVTAGRTAIFSPYVLSGVGVGMVWNFIFDPQLGLLGHVLRAFGGRSPEWYLDGDLALVMVMIVYVWKNLGYCAVVFLAGLQSIPSDLLEAAKIDRAGTLRRFFKVTLPLLSPTVFFLTVTTILSSMQAFDLLKIMTPSGNGTNTIVFELYLQGFGPYQNAGYSAAISVVLFVALFAITAFQLRFVEKRVHYA</sequence>
<feature type="transmembrane region" description="Helical" evidence="7">
    <location>
        <begin position="268"/>
        <end position="288"/>
    </location>
</feature>
<dbReference type="PROSITE" id="PS50928">
    <property type="entry name" value="ABC_TM1"/>
    <property type="match status" value="1"/>
</dbReference>
<evidence type="ECO:0000259" key="8">
    <source>
        <dbReference type="PROSITE" id="PS50928"/>
    </source>
</evidence>
<evidence type="ECO:0000256" key="3">
    <source>
        <dbReference type="ARBA" id="ARBA00022475"/>
    </source>
</evidence>
<keyword evidence="4 7" id="KW-0812">Transmembrane</keyword>
<feature type="transmembrane region" description="Helical" evidence="7">
    <location>
        <begin position="115"/>
        <end position="135"/>
    </location>
</feature>
<dbReference type="InterPro" id="IPR000515">
    <property type="entry name" value="MetI-like"/>
</dbReference>
<feature type="transmembrane region" description="Helical" evidence="7">
    <location>
        <begin position="17"/>
        <end position="39"/>
    </location>
</feature>
<keyword evidence="3" id="KW-1003">Cell membrane</keyword>
<reference evidence="10" key="1">
    <citation type="journal article" date="2019" name="Int. J. Syst. Evol. Microbiol.">
        <title>The Global Catalogue of Microorganisms (GCM) 10K type strain sequencing project: providing services to taxonomists for standard genome sequencing and annotation.</title>
        <authorList>
            <consortium name="The Broad Institute Genomics Platform"/>
            <consortium name="The Broad Institute Genome Sequencing Center for Infectious Disease"/>
            <person name="Wu L."/>
            <person name="Ma J."/>
        </authorList>
    </citation>
    <scope>NUCLEOTIDE SEQUENCE [LARGE SCALE GENOMIC DNA]</scope>
    <source>
        <strain evidence="10">TISTR 1514</strain>
    </source>
</reference>
<comment type="similarity">
    <text evidence="7">Belongs to the binding-protein-dependent transport system permease family.</text>
</comment>
<evidence type="ECO:0000256" key="6">
    <source>
        <dbReference type="ARBA" id="ARBA00023136"/>
    </source>
</evidence>
<protein>
    <submittedName>
        <fullName evidence="9">Carbohydrate ABC transporter permease</fullName>
    </submittedName>
</protein>
<accession>A0ABW5UZW3</accession>
<dbReference type="InterPro" id="IPR035906">
    <property type="entry name" value="MetI-like_sf"/>
</dbReference>
<keyword evidence="5 7" id="KW-1133">Transmembrane helix</keyword>
<dbReference type="PANTHER" id="PTHR30193">
    <property type="entry name" value="ABC TRANSPORTER PERMEASE PROTEIN"/>
    <property type="match status" value="1"/>
</dbReference>
<comment type="subcellular location">
    <subcellularLocation>
        <location evidence="1 7">Cell membrane</location>
        <topology evidence="1 7">Multi-pass membrane protein</topology>
    </subcellularLocation>
</comment>
<feature type="domain" description="ABC transmembrane type-1" evidence="8">
    <location>
        <begin position="78"/>
        <end position="289"/>
    </location>
</feature>
<dbReference type="CDD" id="cd06261">
    <property type="entry name" value="TM_PBP2"/>
    <property type="match status" value="1"/>
</dbReference>
<keyword evidence="6 7" id="KW-0472">Membrane</keyword>
<proteinExistence type="inferred from homology"/>
<dbReference type="SUPFAM" id="SSF161098">
    <property type="entry name" value="MetI-like"/>
    <property type="match status" value="1"/>
</dbReference>
<comment type="caution">
    <text evidence="9">The sequence shown here is derived from an EMBL/GenBank/DDBJ whole genome shotgun (WGS) entry which is preliminary data.</text>
</comment>
<dbReference type="RefSeq" id="WP_019617332.1">
    <property type="nucleotide sequence ID" value="NZ_JBHUNE010000008.1"/>
</dbReference>
<evidence type="ECO:0000256" key="7">
    <source>
        <dbReference type="RuleBase" id="RU363032"/>
    </source>
</evidence>
<dbReference type="Proteomes" id="UP001597492">
    <property type="component" value="Unassembled WGS sequence"/>
</dbReference>
<dbReference type="Pfam" id="PF00528">
    <property type="entry name" value="BPD_transp_1"/>
    <property type="match status" value="1"/>
</dbReference>
<feature type="transmembrane region" description="Helical" evidence="7">
    <location>
        <begin position="163"/>
        <end position="188"/>
    </location>
</feature>
<evidence type="ECO:0000256" key="4">
    <source>
        <dbReference type="ARBA" id="ARBA00022692"/>
    </source>
</evidence>
<evidence type="ECO:0000313" key="10">
    <source>
        <dbReference type="Proteomes" id="UP001597492"/>
    </source>
</evidence>
<evidence type="ECO:0000256" key="1">
    <source>
        <dbReference type="ARBA" id="ARBA00004651"/>
    </source>
</evidence>